<dbReference type="EMBL" id="BMAT01011421">
    <property type="protein sequence ID" value="GFR72574.1"/>
    <property type="molecule type" value="Genomic_DNA"/>
</dbReference>
<proteinExistence type="predicted"/>
<gene>
    <name evidence="1" type="ORF">ElyMa_005709200</name>
</gene>
<dbReference type="Proteomes" id="UP000762676">
    <property type="component" value="Unassembled WGS sequence"/>
</dbReference>
<sequence>MQIPSSLLQHSCFARWSSSNRDGLRIRCVSIAGTSLLYLMTRVCPLPSSHAHNSRGYTHSVLFAKRLTYKLSLHYKVLHCSPPAAHAKVFMVRVKDDSLHRKKLTGAGSSCDLGYVSAYTCNVIGRGSVCYMYTVHLQSQEMLAHLQHCSRPGEPVLAIQVDQFILQHQPLCSRG</sequence>
<accession>A0AAV4FHP2</accession>
<organism evidence="1 2">
    <name type="scientific">Elysia marginata</name>
    <dbReference type="NCBI Taxonomy" id="1093978"/>
    <lineage>
        <taxon>Eukaryota</taxon>
        <taxon>Metazoa</taxon>
        <taxon>Spiralia</taxon>
        <taxon>Lophotrochozoa</taxon>
        <taxon>Mollusca</taxon>
        <taxon>Gastropoda</taxon>
        <taxon>Heterobranchia</taxon>
        <taxon>Euthyneura</taxon>
        <taxon>Panpulmonata</taxon>
        <taxon>Sacoglossa</taxon>
        <taxon>Placobranchoidea</taxon>
        <taxon>Plakobranchidae</taxon>
        <taxon>Elysia</taxon>
    </lineage>
</organism>
<comment type="caution">
    <text evidence="1">The sequence shown here is derived from an EMBL/GenBank/DDBJ whole genome shotgun (WGS) entry which is preliminary data.</text>
</comment>
<reference evidence="1 2" key="1">
    <citation type="journal article" date="2021" name="Elife">
        <title>Chloroplast acquisition without the gene transfer in kleptoplastic sea slugs, Plakobranchus ocellatus.</title>
        <authorList>
            <person name="Maeda T."/>
            <person name="Takahashi S."/>
            <person name="Yoshida T."/>
            <person name="Shimamura S."/>
            <person name="Takaki Y."/>
            <person name="Nagai Y."/>
            <person name="Toyoda A."/>
            <person name="Suzuki Y."/>
            <person name="Arimoto A."/>
            <person name="Ishii H."/>
            <person name="Satoh N."/>
            <person name="Nishiyama T."/>
            <person name="Hasebe M."/>
            <person name="Maruyama T."/>
            <person name="Minagawa J."/>
            <person name="Obokata J."/>
            <person name="Shigenobu S."/>
        </authorList>
    </citation>
    <scope>NUCLEOTIDE SEQUENCE [LARGE SCALE GENOMIC DNA]</scope>
</reference>
<evidence type="ECO:0000313" key="1">
    <source>
        <dbReference type="EMBL" id="GFR72574.1"/>
    </source>
</evidence>
<protein>
    <submittedName>
        <fullName evidence="1">Uncharacterized protein</fullName>
    </submittedName>
</protein>
<evidence type="ECO:0000313" key="2">
    <source>
        <dbReference type="Proteomes" id="UP000762676"/>
    </source>
</evidence>
<dbReference type="AlphaFoldDB" id="A0AAV4FHP2"/>
<name>A0AAV4FHP2_9GAST</name>
<keyword evidence="2" id="KW-1185">Reference proteome</keyword>